<gene>
    <name evidence="3" type="ORF">BX592_111204</name>
</gene>
<feature type="compositionally biased region" description="Pro residues" evidence="1">
    <location>
        <begin position="62"/>
        <end position="72"/>
    </location>
</feature>
<evidence type="ECO:0000313" key="3">
    <source>
        <dbReference type="EMBL" id="TDY48269.1"/>
    </source>
</evidence>
<feature type="region of interest" description="Disordered" evidence="1">
    <location>
        <begin position="140"/>
        <end position="189"/>
    </location>
</feature>
<keyword evidence="4" id="KW-1185">Reference proteome</keyword>
<feature type="signal peptide" evidence="2">
    <location>
        <begin position="1"/>
        <end position="21"/>
    </location>
</feature>
<evidence type="ECO:0000256" key="2">
    <source>
        <dbReference type="SAM" id="SignalP"/>
    </source>
</evidence>
<sequence>MFRTKRLLMCAALLASAAAYADSSTPHLSIDDIDQLARDKVVRQLKGGDQPVSPSQAAMTPPAAPPKPEPAAVPAPVRVEERVEPVRFVGAFGDSTGSNVLYEYRGAVYPAHVGAKLLNGWSVKKVDGYQVSVSNGKRTWTEPITGGSPQRDPAPAVSGGGPLRSLAELGAPLPPGMMPGAVGGSPFGR</sequence>
<evidence type="ECO:0008006" key="5">
    <source>
        <dbReference type="Google" id="ProtNLM"/>
    </source>
</evidence>
<comment type="caution">
    <text evidence="3">The sequence shown here is derived from an EMBL/GenBank/DDBJ whole genome shotgun (WGS) entry which is preliminary data.</text>
</comment>
<dbReference type="AlphaFoldDB" id="A0A4V3HEL2"/>
<name>A0A4V3HEL2_9BURK</name>
<accession>A0A4V3HEL2</accession>
<keyword evidence="2" id="KW-0732">Signal</keyword>
<dbReference type="EMBL" id="SORE01000011">
    <property type="protein sequence ID" value="TDY48269.1"/>
    <property type="molecule type" value="Genomic_DNA"/>
</dbReference>
<protein>
    <recommendedName>
        <fullName evidence="5">Type IV pilus biogenesis protein PilP</fullName>
    </recommendedName>
</protein>
<reference evidence="3 4" key="1">
    <citation type="submission" date="2019-03" db="EMBL/GenBank/DDBJ databases">
        <title>Genomic Encyclopedia of Type Strains, Phase III (KMG-III): the genomes of soil and plant-associated and newly described type strains.</title>
        <authorList>
            <person name="Whitman W."/>
        </authorList>
    </citation>
    <scope>NUCLEOTIDE SEQUENCE [LARGE SCALE GENOMIC DNA]</scope>
    <source>
        <strain evidence="3 4">LMG 29544</strain>
    </source>
</reference>
<proteinExistence type="predicted"/>
<dbReference type="RefSeq" id="WP_134192889.1">
    <property type="nucleotide sequence ID" value="NZ_JBHLUW010000061.1"/>
</dbReference>
<dbReference type="OrthoDB" id="9131580at2"/>
<feature type="chain" id="PRO_5020226628" description="Type IV pilus biogenesis protein PilP" evidence="2">
    <location>
        <begin position="22"/>
        <end position="189"/>
    </location>
</feature>
<evidence type="ECO:0000256" key="1">
    <source>
        <dbReference type="SAM" id="MobiDB-lite"/>
    </source>
</evidence>
<organism evidence="3 4">
    <name type="scientific">Paraburkholderia rhizosphaerae</name>
    <dbReference type="NCBI Taxonomy" id="480658"/>
    <lineage>
        <taxon>Bacteria</taxon>
        <taxon>Pseudomonadati</taxon>
        <taxon>Pseudomonadota</taxon>
        <taxon>Betaproteobacteria</taxon>
        <taxon>Burkholderiales</taxon>
        <taxon>Burkholderiaceae</taxon>
        <taxon>Paraburkholderia</taxon>
    </lineage>
</organism>
<feature type="region of interest" description="Disordered" evidence="1">
    <location>
        <begin position="46"/>
        <end position="72"/>
    </location>
</feature>
<evidence type="ECO:0000313" key="4">
    <source>
        <dbReference type="Proteomes" id="UP000295509"/>
    </source>
</evidence>
<dbReference type="Proteomes" id="UP000295509">
    <property type="component" value="Unassembled WGS sequence"/>
</dbReference>